<reference evidence="7 8" key="1">
    <citation type="submission" date="2014-07" db="EMBL/GenBank/DDBJ databases">
        <title>Unique and conserved regions in Vibrio harveyi and related species in comparison with the shrimp pathogen Vibrio harveyi CAIM 1792.</title>
        <authorList>
            <person name="Espinoza-Valles I."/>
            <person name="Vora G."/>
            <person name="Leekitcharoenphon P."/>
            <person name="Ussery D."/>
            <person name="Hoj L."/>
            <person name="Gomez-Gil B."/>
        </authorList>
    </citation>
    <scope>NUCLEOTIDE SEQUENCE [LARGE SCALE GENOMIC DNA]</scope>
    <source>
        <strain evidence="8">CAIM 1854 / LMG 25443</strain>
    </source>
</reference>
<accession>A0A0C1ZM33</accession>
<comment type="function">
    <text evidence="5">Interacts with outer membrane receptor proteins that carry out high-affinity binding and energy dependent uptake into the periplasmic space of specific substrates. It could act to transduce energy from the cytoplasmic membrane to specific energy-requiring processes in the outer membrane, resulting in the release into the periplasm of ligands bound by these outer membrane proteins.</text>
</comment>
<evidence type="ECO:0000256" key="4">
    <source>
        <dbReference type="ARBA" id="ARBA00023136"/>
    </source>
</evidence>
<evidence type="ECO:0000259" key="6">
    <source>
        <dbReference type="PROSITE" id="PS52015"/>
    </source>
</evidence>
<dbReference type="InterPro" id="IPR037682">
    <property type="entry name" value="TonB_C"/>
</dbReference>
<proteinExistence type="inferred from homology"/>
<evidence type="ECO:0000256" key="1">
    <source>
        <dbReference type="ARBA" id="ARBA00004167"/>
    </source>
</evidence>
<dbReference type="GO" id="GO:0015031">
    <property type="term" value="P:protein transport"/>
    <property type="evidence" value="ECO:0007669"/>
    <property type="project" value="UniProtKB-UniRule"/>
</dbReference>
<dbReference type="RefSeq" id="WP_020196921.1">
    <property type="nucleotide sequence ID" value="NZ_BAOH01000088.1"/>
</dbReference>
<dbReference type="SUPFAM" id="SSF74653">
    <property type="entry name" value="TolA/TonB C-terminal domain"/>
    <property type="match status" value="1"/>
</dbReference>
<dbReference type="Proteomes" id="UP000031586">
    <property type="component" value="Unassembled WGS sequence"/>
</dbReference>
<dbReference type="PRINTS" id="PR01374">
    <property type="entry name" value="TONBPROTEIN"/>
</dbReference>
<dbReference type="NCBIfam" id="TIGR01352">
    <property type="entry name" value="tonB_Cterm"/>
    <property type="match status" value="1"/>
</dbReference>
<keyword evidence="5" id="KW-1003">Cell membrane</keyword>
<evidence type="ECO:0000313" key="7">
    <source>
        <dbReference type="EMBL" id="KIF54141.1"/>
    </source>
</evidence>
<keyword evidence="5" id="KW-0735">Signal-anchor</keyword>
<name>A0A0C1ZM33_9VIBR</name>
<dbReference type="PROSITE" id="PS52015">
    <property type="entry name" value="TONB_CTD"/>
    <property type="match status" value="1"/>
</dbReference>
<keyword evidence="5" id="KW-0813">Transport</keyword>
<feature type="domain" description="TonB C-terminal" evidence="6">
    <location>
        <begin position="25"/>
        <end position="111"/>
    </location>
</feature>
<dbReference type="GO" id="GO:0015891">
    <property type="term" value="P:siderophore transport"/>
    <property type="evidence" value="ECO:0007669"/>
    <property type="project" value="InterPro"/>
</dbReference>
<gene>
    <name evidence="7" type="ORF">H735_05210</name>
</gene>
<dbReference type="GO" id="GO:0005886">
    <property type="term" value="C:plasma membrane"/>
    <property type="evidence" value="ECO:0007669"/>
    <property type="project" value="UniProtKB-SubCell"/>
</dbReference>
<comment type="subcellular location">
    <subcellularLocation>
        <location evidence="5">Cell inner membrane</location>
        <topology evidence="5">Single-pass membrane protein</topology>
        <orientation evidence="5">Periplasmic side</orientation>
    </subcellularLocation>
    <subcellularLocation>
        <location evidence="1">Membrane</location>
        <topology evidence="1">Single-pass membrane protein</topology>
    </subcellularLocation>
</comment>
<dbReference type="GO" id="GO:0030288">
    <property type="term" value="C:outer membrane-bounded periplasmic space"/>
    <property type="evidence" value="ECO:0007669"/>
    <property type="project" value="InterPro"/>
</dbReference>
<comment type="caution">
    <text evidence="7">The sequence shown here is derived from an EMBL/GenBank/DDBJ whole genome shotgun (WGS) entry which is preliminary data.</text>
</comment>
<keyword evidence="5" id="KW-0997">Cell inner membrane</keyword>
<protein>
    <recommendedName>
        <fullName evidence="5">Protein TonB</fullName>
    </recommendedName>
</protein>
<dbReference type="Gene3D" id="3.30.2420.10">
    <property type="entry name" value="TonB"/>
    <property type="match status" value="1"/>
</dbReference>
<dbReference type="GO" id="GO:0031992">
    <property type="term" value="F:energy transducer activity"/>
    <property type="evidence" value="ECO:0007669"/>
    <property type="project" value="InterPro"/>
</dbReference>
<keyword evidence="4" id="KW-0472">Membrane</keyword>
<organism evidence="7 8">
    <name type="scientific">Vibrio owensii CAIM 1854 = LMG 25443</name>
    <dbReference type="NCBI Taxonomy" id="1229493"/>
    <lineage>
        <taxon>Bacteria</taxon>
        <taxon>Pseudomonadati</taxon>
        <taxon>Pseudomonadota</taxon>
        <taxon>Gammaproteobacteria</taxon>
        <taxon>Vibrionales</taxon>
        <taxon>Vibrionaceae</taxon>
        <taxon>Vibrio</taxon>
    </lineage>
</organism>
<evidence type="ECO:0000313" key="8">
    <source>
        <dbReference type="Proteomes" id="UP000031586"/>
    </source>
</evidence>
<evidence type="ECO:0000256" key="2">
    <source>
        <dbReference type="ARBA" id="ARBA00022692"/>
    </source>
</evidence>
<dbReference type="InterPro" id="IPR003538">
    <property type="entry name" value="TonB"/>
</dbReference>
<dbReference type="PATRIC" id="fig|1229493.5.peg.93"/>
<dbReference type="EMBL" id="JPRD01000010">
    <property type="protein sequence ID" value="KIF54141.1"/>
    <property type="molecule type" value="Genomic_DNA"/>
</dbReference>
<comment type="similarity">
    <text evidence="5">Belongs to the TonB family.</text>
</comment>
<dbReference type="PROSITE" id="PS51257">
    <property type="entry name" value="PROKAR_LIPOPROTEIN"/>
    <property type="match status" value="1"/>
</dbReference>
<keyword evidence="5" id="KW-0653">Protein transport</keyword>
<dbReference type="InterPro" id="IPR006260">
    <property type="entry name" value="TonB/TolA_C"/>
</dbReference>
<sequence length="111" mass="12554">MRFLQLFILILVAGCSSSVENTYSSEYLDLEPIEFVSPRYPKVAVENNLSGYVVMTFNITKNGDVTDIVVIESSPMGIFEKVAVQALSKWKYEPLEDVDLIAQKQKLVFKI</sequence>
<dbReference type="Pfam" id="PF03544">
    <property type="entry name" value="TonB_C"/>
    <property type="match status" value="1"/>
</dbReference>
<evidence type="ECO:0000256" key="3">
    <source>
        <dbReference type="ARBA" id="ARBA00022989"/>
    </source>
</evidence>
<keyword evidence="3" id="KW-1133">Transmembrane helix</keyword>
<keyword evidence="2" id="KW-0812">Transmembrane</keyword>
<evidence type="ECO:0000256" key="5">
    <source>
        <dbReference type="RuleBase" id="RU362123"/>
    </source>
</evidence>
<dbReference type="AlphaFoldDB" id="A0A0C1ZM33"/>
<dbReference type="GO" id="GO:0055085">
    <property type="term" value="P:transmembrane transport"/>
    <property type="evidence" value="ECO:0007669"/>
    <property type="project" value="InterPro"/>
</dbReference>